<accession>A0A0E9V945</accession>
<proteinExistence type="predicted"/>
<sequence length="22" mass="2595">MRENNNTEPQNIGTFMSLLKEK</sequence>
<feature type="region of interest" description="Disordered" evidence="1">
    <location>
        <begin position="1"/>
        <end position="22"/>
    </location>
</feature>
<dbReference type="AlphaFoldDB" id="A0A0E9V945"/>
<protein>
    <submittedName>
        <fullName evidence="2">Uncharacterized protein</fullName>
    </submittedName>
</protein>
<evidence type="ECO:0000256" key="1">
    <source>
        <dbReference type="SAM" id="MobiDB-lite"/>
    </source>
</evidence>
<organism evidence="2">
    <name type="scientific">Anguilla anguilla</name>
    <name type="common">European freshwater eel</name>
    <name type="synonym">Muraena anguilla</name>
    <dbReference type="NCBI Taxonomy" id="7936"/>
    <lineage>
        <taxon>Eukaryota</taxon>
        <taxon>Metazoa</taxon>
        <taxon>Chordata</taxon>
        <taxon>Craniata</taxon>
        <taxon>Vertebrata</taxon>
        <taxon>Euteleostomi</taxon>
        <taxon>Actinopterygii</taxon>
        <taxon>Neopterygii</taxon>
        <taxon>Teleostei</taxon>
        <taxon>Anguilliformes</taxon>
        <taxon>Anguillidae</taxon>
        <taxon>Anguilla</taxon>
    </lineage>
</organism>
<reference evidence="2" key="1">
    <citation type="submission" date="2014-11" db="EMBL/GenBank/DDBJ databases">
        <authorList>
            <person name="Amaro Gonzalez C."/>
        </authorList>
    </citation>
    <scope>NUCLEOTIDE SEQUENCE</scope>
</reference>
<dbReference type="EMBL" id="GBXM01034602">
    <property type="protein sequence ID" value="JAH73975.1"/>
    <property type="molecule type" value="Transcribed_RNA"/>
</dbReference>
<evidence type="ECO:0000313" key="2">
    <source>
        <dbReference type="EMBL" id="JAH73975.1"/>
    </source>
</evidence>
<name>A0A0E9V945_ANGAN</name>
<feature type="compositionally biased region" description="Polar residues" evidence="1">
    <location>
        <begin position="1"/>
        <end position="14"/>
    </location>
</feature>
<reference evidence="2" key="2">
    <citation type="journal article" date="2015" name="Fish Shellfish Immunol.">
        <title>Early steps in the European eel (Anguilla anguilla)-Vibrio vulnificus interaction in the gills: Role of the RtxA13 toxin.</title>
        <authorList>
            <person name="Callol A."/>
            <person name="Pajuelo D."/>
            <person name="Ebbesson L."/>
            <person name="Teles M."/>
            <person name="MacKenzie S."/>
            <person name="Amaro C."/>
        </authorList>
    </citation>
    <scope>NUCLEOTIDE SEQUENCE</scope>
</reference>